<evidence type="ECO:0000313" key="8">
    <source>
        <dbReference type="EMBL" id="MBC8362146.1"/>
    </source>
</evidence>
<dbReference type="InterPro" id="IPR038570">
    <property type="entry name" value="HicA_sf"/>
</dbReference>
<dbReference type="GO" id="GO:0003729">
    <property type="term" value="F:mRNA binding"/>
    <property type="evidence" value="ECO:0007669"/>
    <property type="project" value="InterPro"/>
</dbReference>
<evidence type="ECO:0000313" key="9">
    <source>
        <dbReference type="Proteomes" id="UP000603434"/>
    </source>
</evidence>
<keyword evidence="6" id="KW-0694">RNA-binding</keyword>
<evidence type="ECO:0000256" key="5">
    <source>
        <dbReference type="ARBA" id="ARBA00022801"/>
    </source>
</evidence>
<dbReference type="Pfam" id="PF07927">
    <property type="entry name" value="HicA_toxin"/>
    <property type="match status" value="1"/>
</dbReference>
<keyword evidence="5" id="KW-0378">Hydrolase</keyword>
<keyword evidence="7" id="KW-0346">Stress response</keyword>
<evidence type="ECO:0000256" key="6">
    <source>
        <dbReference type="ARBA" id="ARBA00022884"/>
    </source>
</evidence>
<dbReference type="GO" id="GO:0004519">
    <property type="term" value="F:endonuclease activity"/>
    <property type="evidence" value="ECO:0007669"/>
    <property type="project" value="UniProtKB-KW"/>
</dbReference>
<dbReference type="Gene3D" id="3.30.920.30">
    <property type="entry name" value="Hypothetical protein"/>
    <property type="match status" value="1"/>
</dbReference>
<evidence type="ECO:0000256" key="1">
    <source>
        <dbReference type="ARBA" id="ARBA00006620"/>
    </source>
</evidence>
<sequence>MNRRKLLKKIISGSKNIRFSDMINLVRGFGFEISRTEGSHHIFARPDIPELVNLQEVKGQAKPYQIRQFLKLVEKHNLKLEDE</sequence>
<comment type="similarity">
    <text evidence="1">Belongs to the HicA mRNA interferase family.</text>
</comment>
<organism evidence="8 9">
    <name type="scientific">Candidatus Desulfatibia profunda</name>
    <dbReference type="NCBI Taxonomy" id="2841695"/>
    <lineage>
        <taxon>Bacteria</taxon>
        <taxon>Pseudomonadati</taxon>
        <taxon>Thermodesulfobacteriota</taxon>
        <taxon>Desulfobacteria</taxon>
        <taxon>Desulfobacterales</taxon>
        <taxon>Desulfobacterales incertae sedis</taxon>
        <taxon>Candidatus Desulfatibia</taxon>
    </lineage>
</organism>
<dbReference type="EMBL" id="JACNJH010000171">
    <property type="protein sequence ID" value="MBC8362146.1"/>
    <property type="molecule type" value="Genomic_DNA"/>
</dbReference>
<evidence type="ECO:0000256" key="4">
    <source>
        <dbReference type="ARBA" id="ARBA00022759"/>
    </source>
</evidence>
<gene>
    <name evidence="8" type="ORF">H8E23_12195</name>
</gene>
<reference evidence="8 9" key="1">
    <citation type="submission" date="2020-08" db="EMBL/GenBank/DDBJ databases">
        <title>Bridging the membrane lipid divide: bacteria of the FCB group superphylum have the potential to synthesize archaeal ether lipids.</title>
        <authorList>
            <person name="Villanueva L."/>
            <person name="Von Meijenfeldt F.A.B."/>
            <person name="Westbye A.B."/>
            <person name="Yadav S."/>
            <person name="Hopmans E.C."/>
            <person name="Dutilh B.E."/>
            <person name="Sinninghe Damste J.S."/>
        </authorList>
    </citation>
    <scope>NUCLEOTIDE SEQUENCE [LARGE SCALE GENOMIC DNA]</scope>
    <source>
        <strain evidence="8">NIOZ-UU30</strain>
    </source>
</reference>
<accession>A0A8J6NXK6</accession>
<protein>
    <submittedName>
        <fullName evidence="8">Type II toxin-antitoxin system HicA family toxin</fullName>
    </submittedName>
</protein>
<keyword evidence="2" id="KW-1277">Toxin-antitoxin system</keyword>
<proteinExistence type="inferred from homology"/>
<keyword evidence="3" id="KW-0540">Nuclease</keyword>
<evidence type="ECO:0000256" key="3">
    <source>
        <dbReference type="ARBA" id="ARBA00022722"/>
    </source>
</evidence>
<dbReference type="GO" id="GO:0016787">
    <property type="term" value="F:hydrolase activity"/>
    <property type="evidence" value="ECO:0007669"/>
    <property type="project" value="UniProtKB-KW"/>
</dbReference>
<dbReference type="InterPro" id="IPR012933">
    <property type="entry name" value="HicA_mRNA_interferase"/>
</dbReference>
<dbReference type="SUPFAM" id="SSF54786">
    <property type="entry name" value="YcfA/nrd intein domain"/>
    <property type="match status" value="1"/>
</dbReference>
<comment type="caution">
    <text evidence="8">The sequence shown here is derived from an EMBL/GenBank/DDBJ whole genome shotgun (WGS) entry which is preliminary data.</text>
</comment>
<name>A0A8J6NXK6_9BACT</name>
<keyword evidence="4" id="KW-0255">Endonuclease</keyword>
<dbReference type="Proteomes" id="UP000603434">
    <property type="component" value="Unassembled WGS sequence"/>
</dbReference>
<evidence type="ECO:0000256" key="7">
    <source>
        <dbReference type="ARBA" id="ARBA00023016"/>
    </source>
</evidence>
<evidence type="ECO:0000256" key="2">
    <source>
        <dbReference type="ARBA" id="ARBA00022649"/>
    </source>
</evidence>
<dbReference type="AlphaFoldDB" id="A0A8J6NXK6"/>